<dbReference type="CDD" id="cd20010">
    <property type="entry name" value="PBP1_AglR-like"/>
    <property type="match status" value="1"/>
</dbReference>
<dbReference type="SUPFAM" id="SSF53822">
    <property type="entry name" value="Periplasmic binding protein-like I"/>
    <property type="match status" value="1"/>
</dbReference>
<dbReference type="CDD" id="cd01392">
    <property type="entry name" value="HTH_LacI"/>
    <property type="match status" value="1"/>
</dbReference>
<name>A0ABU9BEW8_9BURK</name>
<dbReference type="Pfam" id="PF00356">
    <property type="entry name" value="LacI"/>
    <property type="match status" value="1"/>
</dbReference>
<dbReference type="InterPro" id="IPR028082">
    <property type="entry name" value="Peripla_BP_I"/>
</dbReference>
<keyword evidence="1" id="KW-0805">Transcription regulation</keyword>
<organism evidence="5 6">
    <name type="scientific">Pseudaquabacterium rugosum</name>
    <dbReference type="NCBI Taxonomy" id="2984194"/>
    <lineage>
        <taxon>Bacteria</taxon>
        <taxon>Pseudomonadati</taxon>
        <taxon>Pseudomonadota</taxon>
        <taxon>Betaproteobacteria</taxon>
        <taxon>Burkholderiales</taxon>
        <taxon>Sphaerotilaceae</taxon>
        <taxon>Pseudaquabacterium</taxon>
    </lineage>
</organism>
<proteinExistence type="predicted"/>
<evidence type="ECO:0000256" key="2">
    <source>
        <dbReference type="ARBA" id="ARBA00023125"/>
    </source>
</evidence>
<dbReference type="InterPro" id="IPR001761">
    <property type="entry name" value="Peripla_BP/Lac1_sug-bd_dom"/>
</dbReference>
<evidence type="ECO:0000256" key="3">
    <source>
        <dbReference type="ARBA" id="ARBA00023163"/>
    </source>
</evidence>
<dbReference type="SMART" id="SM00354">
    <property type="entry name" value="HTH_LACI"/>
    <property type="match status" value="1"/>
</dbReference>
<dbReference type="EMBL" id="JBBUTF010000022">
    <property type="protein sequence ID" value="MEK8028309.1"/>
    <property type="molecule type" value="Genomic_DNA"/>
</dbReference>
<keyword evidence="2" id="KW-0238">DNA-binding</keyword>
<keyword evidence="6" id="KW-1185">Reference proteome</keyword>
<evidence type="ECO:0000256" key="1">
    <source>
        <dbReference type="ARBA" id="ARBA00023015"/>
    </source>
</evidence>
<dbReference type="PANTHER" id="PTHR30146">
    <property type="entry name" value="LACI-RELATED TRANSCRIPTIONAL REPRESSOR"/>
    <property type="match status" value="1"/>
</dbReference>
<dbReference type="Gene3D" id="1.10.260.40">
    <property type="entry name" value="lambda repressor-like DNA-binding domains"/>
    <property type="match status" value="1"/>
</dbReference>
<dbReference type="InterPro" id="IPR000843">
    <property type="entry name" value="HTH_LacI"/>
</dbReference>
<keyword evidence="3" id="KW-0804">Transcription</keyword>
<accession>A0ABU9BEW8</accession>
<dbReference type="PROSITE" id="PS50932">
    <property type="entry name" value="HTH_LACI_2"/>
    <property type="match status" value="1"/>
</dbReference>
<evidence type="ECO:0000313" key="5">
    <source>
        <dbReference type="EMBL" id="MEK8028309.1"/>
    </source>
</evidence>
<dbReference type="Proteomes" id="UP001368500">
    <property type="component" value="Unassembled WGS sequence"/>
</dbReference>
<protein>
    <submittedName>
        <fullName evidence="5">Substrate-binding domain-containing protein</fullName>
    </submittedName>
</protein>
<gene>
    <name evidence="5" type="ORF">AACH11_20305</name>
</gene>
<dbReference type="RefSeq" id="WP_341376096.1">
    <property type="nucleotide sequence ID" value="NZ_JBBUTF010000022.1"/>
</dbReference>
<sequence length="340" mass="37057">MSINLKELSARLGLSPTTVSRALGGYSDVSPVTRERVQQAARESGYQPNRAARQVAMGRSDAIGVIYSAASEFLGNPSFREMLEGLSHTLEQTETDLLVATAPRQNELRVYERMVKGRRVDALLVAQTLRDDPRIDYLQRTGFPFVAYGRTAEPDGYAWLDFDNEACSRLAVLRLLALGHRRIAYVHSPLEMNYAFQRHAGYLQAMREAGIEPDPAWVLGGSLARRSGHAAAQQLLVLSPRPTAVIVDNNLGGVGLIRALLDAGVRIGRDISVIVNEGVPEDTLFSQFRVAAVTQPTAYTTGQALGELLLGVSGRQPLAERQVLRQPGFVDGDTIGPPPE</sequence>
<dbReference type="InterPro" id="IPR010982">
    <property type="entry name" value="Lambda_DNA-bd_dom_sf"/>
</dbReference>
<dbReference type="PANTHER" id="PTHR30146:SF109">
    <property type="entry name" value="HTH-TYPE TRANSCRIPTIONAL REGULATOR GALS"/>
    <property type="match status" value="1"/>
</dbReference>
<evidence type="ECO:0000313" key="6">
    <source>
        <dbReference type="Proteomes" id="UP001368500"/>
    </source>
</evidence>
<dbReference type="Gene3D" id="3.40.50.2300">
    <property type="match status" value="2"/>
</dbReference>
<evidence type="ECO:0000259" key="4">
    <source>
        <dbReference type="PROSITE" id="PS50932"/>
    </source>
</evidence>
<reference evidence="5 6" key="1">
    <citation type="submission" date="2024-04" db="EMBL/GenBank/DDBJ databases">
        <title>Novel species of the genus Ideonella isolated from streams.</title>
        <authorList>
            <person name="Lu H."/>
        </authorList>
    </citation>
    <scope>NUCLEOTIDE SEQUENCE [LARGE SCALE GENOMIC DNA]</scope>
    <source>
        <strain evidence="5 6">BYS139W</strain>
    </source>
</reference>
<dbReference type="SUPFAM" id="SSF47413">
    <property type="entry name" value="lambda repressor-like DNA-binding domains"/>
    <property type="match status" value="1"/>
</dbReference>
<comment type="caution">
    <text evidence="5">The sequence shown here is derived from an EMBL/GenBank/DDBJ whole genome shotgun (WGS) entry which is preliminary data.</text>
</comment>
<feature type="domain" description="HTH lacI-type" evidence="4">
    <location>
        <begin position="3"/>
        <end position="57"/>
    </location>
</feature>
<dbReference type="Pfam" id="PF00532">
    <property type="entry name" value="Peripla_BP_1"/>
    <property type="match status" value="1"/>
</dbReference>